<keyword evidence="13 18" id="KW-0472">Membrane</keyword>
<dbReference type="EC" id="7.1.1.9" evidence="17"/>
<comment type="caution">
    <text evidence="21">The sequence shown here is derived from an EMBL/GenBank/DDBJ whole genome shotgun (WGS) entry which is preliminary data.</text>
</comment>
<evidence type="ECO:0000256" key="3">
    <source>
        <dbReference type="ARBA" id="ARBA00022448"/>
    </source>
</evidence>
<dbReference type="GO" id="GO:0016491">
    <property type="term" value="F:oxidoreductase activity"/>
    <property type="evidence" value="ECO:0007669"/>
    <property type="project" value="UniProtKB-KW"/>
</dbReference>
<dbReference type="PANTHER" id="PTHR22888:SF9">
    <property type="entry name" value="CYTOCHROME C OXIDASE SUBUNIT 2"/>
    <property type="match status" value="1"/>
</dbReference>
<evidence type="ECO:0000259" key="19">
    <source>
        <dbReference type="PROSITE" id="PS50857"/>
    </source>
</evidence>
<comment type="similarity">
    <text evidence="2 16">Belongs to the cytochrome c oxidase subunit 2 family.</text>
</comment>
<keyword evidence="21" id="KW-0560">Oxidoreductase</keyword>
<dbReference type="EMBL" id="RJJR01000002">
    <property type="protein sequence ID" value="RNI38727.1"/>
    <property type="molecule type" value="Genomic_DNA"/>
</dbReference>
<feature type="transmembrane region" description="Helical" evidence="18">
    <location>
        <begin position="33"/>
        <end position="54"/>
    </location>
</feature>
<evidence type="ECO:0000256" key="9">
    <source>
        <dbReference type="ARBA" id="ARBA00022982"/>
    </source>
</evidence>
<keyword evidence="10 18" id="KW-1133">Transmembrane helix</keyword>
<evidence type="ECO:0000256" key="2">
    <source>
        <dbReference type="ARBA" id="ARBA00007866"/>
    </source>
</evidence>
<dbReference type="GO" id="GO:0005507">
    <property type="term" value="F:copper ion binding"/>
    <property type="evidence" value="ECO:0007669"/>
    <property type="project" value="InterPro"/>
</dbReference>
<evidence type="ECO:0000256" key="16">
    <source>
        <dbReference type="RuleBase" id="RU000456"/>
    </source>
</evidence>
<evidence type="ECO:0000256" key="13">
    <source>
        <dbReference type="ARBA" id="ARBA00023136"/>
    </source>
</evidence>
<dbReference type="Gene3D" id="1.10.287.90">
    <property type="match status" value="1"/>
</dbReference>
<dbReference type="GO" id="GO:0005886">
    <property type="term" value="C:plasma membrane"/>
    <property type="evidence" value="ECO:0007669"/>
    <property type="project" value="UniProtKB-SubCell"/>
</dbReference>
<dbReference type="InterPro" id="IPR036909">
    <property type="entry name" value="Cyt_c-like_dom_sf"/>
</dbReference>
<evidence type="ECO:0000259" key="20">
    <source>
        <dbReference type="PROSITE" id="PS51007"/>
    </source>
</evidence>
<dbReference type="GO" id="GO:0020037">
    <property type="term" value="F:heme binding"/>
    <property type="evidence" value="ECO:0007669"/>
    <property type="project" value="InterPro"/>
</dbReference>
<name>A0A3M9NN27_9BACT</name>
<dbReference type="PANTHER" id="PTHR22888">
    <property type="entry name" value="CYTOCHROME C OXIDASE, SUBUNIT II"/>
    <property type="match status" value="1"/>
</dbReference>
<comment type="catalytic activity">
    <reaction evidence="17">
        <text>4 Fe(II)-[cytochrome c] + O2 + 8 H(+)(in) = 4 Fe(III)-[cytochrome c] + 2 H2O + 4 H(+)(out)</text>
        <dbReference type="Rhea" id="RHEA:11436"/>
        <dbReference type="Rhea" id="RHEA-COMP:10350"/>
        <dbReference type="Rhea" id="RHEA-COMP:14399"/>
        <dbReference type="ChEBI" id="CHEBI:15377"/>
        <dbReference type="ChEBI" id="CHEBI:15378"/>
        <dbReference type="ChEBI" id="CHEBI:15379"/>
        <dbReference type="ChEBI" id="CHEBI:29033"/>
        <dbReference type="ChEBI" id="CHEBI:29034"/>
        <dbReference type="EC" id="7.1.1.9"/>
    </reaction>
</comment>
<evidence type="ECO:0000313" key="22">
    <source>
        <dbReference type="Proteomes" id="UP000267223"/>
    </source>
</evidence>
<proteinExistence type="inferred from homology"/>
<evidence type="ECO:0000256" key="4">
    <source>
        <dbReference type="ARBA" id="ARBA00022617"/>
    </source>
</evidence>
<dbReference type="InterPro" id="IPR045187">
    <property type="entry name" value="CcO_II"/>
</dbReference>
<gene>
    <name evidence="21" type="primary">coxB</name>
    <name evidence="21" type="ORF">EFY79_03430</name>
</gene>
<dbReference type="InterPro" id="IPR002429">
    <property type="entry name" value="CcO_II-like_C"/>
</dbReference>
<evidence type="ECO:0000256" key="7">
    <source>
        <dbReference type="ARBA" id="ARBA00022723"/>
    </source>
</evidence>
<keyword evidence="6 16" id="KW-0812">Transmembrane</keyword>
<comment type="subcellular location">
    <subcellularLocation>
        <location evidence="16">Cell membrane</location>
        <topology evidence="16">Multi-pass membrane protein</topology>
    </subcellularLocation>
    <subcellularLocation>
        <location evidence="1">Membrane</location>
        <topology evidence="1">Multi-pass membrane protein</topology>
    </subcellularLocation>
</comment>
<protein>
    <recommendedName>
        <fullName evidence="17">Cytochrome c oxidase subunit 2</fullName>
        <ecNumber evidence="17">7.1.1.9</ecNumber>
    </recommendedName>
</protein>
<feature type="domain" description="Cytochrome c" evidence="20">
    <location>
        <begin position="231"/>
        <end position="322"/>
    </location>
</feature>
<keyword evidence="9 16" id="KW-0249">Electron transport</keyword>
<evidence type="ECO:0000256" key="5">
    <source>
        <dbReference type="ARBA" id="ARBA00022660"/>
    </source>
</evidence>
<evidence type="ECO:0000256" key="8">
    <source>
        <dbReference type="ARBA" id="ARBA00022967"/>
    </source>
</evidence>
<keyword evidence="3 16" id="KW-0813">Transport</keyword>
<dbReference type="InterPro" id="IPR014222">
    <property type="entry name" value="Cyt_c_oxidase_su2"/>
</dbReference>
<evidence type="ECO:0000256" key="14">
    <source>
        <dbReference type="ARBA" id="ARBA00024688"/>
    </source>
</evidence>
<evidence type="ECO:0000256" key="1">
    <source>
        <dbReference type="ARBA" id="ARBA00004141"/>
    </source>
</evidence>
<dbReference type="SUPFAM" id="SSF46626">
    <property type="entry name" value="Cytochrome c"/>
    <property type="match status" value="1"/>
</dbReference>
<keyword evidence="7 15" id="KW-0479">Metal-binding</keyword>
<dbReference type="PRINTS" id="PR01166">
    <property type="entry name" value="CYCOXIDASEII"/>
</dbReference>
<evidence type="ECO:0000256" key="11">
    <source>
        <dbReference type="ARBA" id="ARBA00023004"/>
    </source>
</evidence>
<dbReference type="GO" id="GO:0004129">
    <property type="term" value="F:cytochrome-c oxidase activity"/>
    <property type="evidence" value="ECO:0007669"/>
    <property type="project" value="UniProtKB-EC"/>
</dbReference>
<dbReference type="GO" id="GO:0042773">
    <property type="term" value="P:ATP synthesis coupled electron transport"/>
    <property type="evidence" value="ECO:0007669"/>
    <property type="project" value="TreeGrafter"/>
</dbReference>
<dbReference type="PROSITE" id="PS51007">
    <property type="entry name" value="CYTC"/>
    <property type="match status" value="1"/>
</dbReference>
<keyword evidence="5 16" id="KW-0679">Respiratory chain</keyword>
<dbReference type="RefSeq" id="WP_123119290.1">
    <property type="nucleotide sequence ID" value="NZ_RJJR01000002.1"/>
</dbReference>
<keyword evidence="8" id="KW-1278">Translocase</keyword>
<accession>A0A3M9NN27</accession>
<keyword evidence="12 17" id="KW-0186">Copper</keyword>
<comment type="cofactor">
    <cofactor evidence="17">
        <name>Cu cation</name>
        <dbReference type="ChEBI" id="CHEBI:23378"/>
    </cofactor>
    <text evidence="17">Binds a copper A center.</text>
</comment>
<dbReference type="SUPFAM" id="SSF81464">
    <property type="entry name" value="Cytochrome c oxidase subunit II-like, transmembrane region"/>
    <property type="match status" value="1"/>
</dbReference>
<dbReference type="InterPro" id="IPR001505">
    <property type="entry name" value="Copper_CuA"/>
</dbReference>
<reference evidence="21 22" key="1">
    <citation type="submission" date="2018-11" db="EMBL/GenBank/DDBJ databases">
        <title>Draft genome sequence of Ferruginibacter sp. BO-59.</title>
        <authorList>
            <person name="Im W.T."/>
        </authorList>
    </citation>
    <scope>NUCLEOTIDE SEQUENCE [LARGE SCALE GENOMIC DNA]</scope>
    <source>
        <strain evidence="21 22">BO-59</strain>
    </source>
</reference>
<evidence type="ECO:0000256" key="12">
    <source>
        <dbReference type="ARBA" id="ARBA00023008"/>
    </source>
</evidence>
<dbReference type="InterPro" id="IPR036257">
    <property type="entry name" value="Cyt_c_oxidase_su2_TM_sf"/>
</dbReference>
<evidence type="ECO:0000256" key="18">
    <source>
        <dbReference type="SAM" id="Phobius"/>
    </source>
</evidence>
<evidence type="ECO:0000256" key="6">
    <source>
        <dbReference type="ARBA" id="ARBA00022692"/>
    </source>
</evidence>
<dbReference type="NCBIfam" id="TIGR02866">
    <property type="entry name" value="CoxB"/>
    <property type="match status" value="1"/>
</dbReference>
<dbReference type="AlphaFoldDB" id="A0A3M9NN27"/>
<keyword evidence="22" id="KW-1185">Reference proteome</keyword>
<comment type="function">
    <text evidence="14 17">Subunits I and II form the functional core of the enzyme complex. Electrons originating in cytochrome c are transferred via heme a and Cu(A) to the binuclear center formed by heme a3 and Cu(B).</text>
</comment>
<dbReference type="SUPFAM" id="SSF49503">
    <property type="entry name" value="Cupredoxins"/>
    <property type="match status" value="1"/>
</dbReference>
<dbReference type="PROSITE" id="PS50857">
    <property type="entry name" value="COX2_CUA"/>
    <property type="match status" value="1"/>
</dbReference>
<evidence type="ECO:0000256" key="17">
    <source>
        <dbReference type="RuleBase" id="RU004024"/>
    </source>
</evidence>
<dbReference type="Pfam" id="PF02790">
    <property type="entry name" value="COX2_TM"/>
    <property type="match status" value="1"/>
</dbReference>
<dbReference type="Pfam" id="PF00034">
    <property type="entry name" value="Cytochrom_C"/>
    <property type="match status" value="1"/>
</dbReference>
<evidence type="ECO:0000256" key="15">
    <source>
        <dbReference type="PROSITE-ProRule" id="PRU00433"/>
    </source>
</evidence>
<feature type="domain" description="Cytochrome oxidase subunit II copper A binding" evidence="19">
    <location>
        <begin position="108"/>
        <end position="220"/>
    </location>
</feature>
<evidence type="ECO:0000256" key="10">
    <source>
        <dbReference type="ARBA" id="ARBA00022989"/>
    </source>
</evidence>
<dbReference type="PROSITE" id="PS00078">
    <property type="entry name" value="COX2"/>
    <property type="match status" value="1"/>
</dbReference>
<dbReference type="InterPro" id="IPR011759">
    <property type="entry name" value="Cyt_c_oxidase_su2_TM_dom"/>
</dbReference>
<organism evidence="21 22">
    <name type="scientific">Hanamia caeni</name>
    <dbReference type="NCBI Taxonomy" id="2294116"/>
    <lineage>
        <taxon>Bacteria</taxon>
        <taxon>Pseudomonadati</taxon>
        <taxon>Bacteroidota</taxon>
        <taxon>Chitinophagia</taxon>
        <taxon>Chitinophagales</taxon>
        <taxon>Chitinophagaceae</taxon>
        <taxon>Hanamia</taxon>
    </lineage>
</organism>
<dbReference type="OrthoDB" id="9773456at2"/>
<dbReference type="Gene3D" id="2.60.40.420">
    <property type="entry name" value="Cupredoxins - blue copper proteins"/>
    <property type="match status" value="1"/>
</dbReference>
<feature type="transmembrane region" description="Helical" evidence="18">
    <location>
        <begin position="75"/>
        <end position="92"/>
    </location>
</feature>
<dbReference type="Pfam" id="PF00116">
    <property type="entry name" value="COX2"/>
    <property type="match status" value="1"/>
</dbReference>
<dbReference type="InterPro" id="IPR009056">
    <property type="entry name" value="Cyt_c-like_dom"/>
</dbReference>
<keyword evidence="4 15" id="KW-0349">Heme</keyword>
<dbReference type="Proteomes" id="UP000267223">
    <property type="component" value="Unassembled WGS sequence"/>
</dbReference>
<sequence>MNSIIFLQNLYLLQYVNNPASLQAEKIHTVFNYFYWAAAGMLLLVVFLVVYICIRFQQKKGDNNQPVRTIYSNKLEALMIGVPVLLLAFFFYETVSTMNAVSPPVPTNREPDVIITGHQWWWEVDYPNAHVVTSNEVHLPVGKHLLMQMRSADVVHDWWVPELGNKMDLVPNHPNYLWLNINKPGKYTGACSEFCGAQHAWMRISVIAQDENDFNKWLAQNAKAAMPPGDTLAKTGAELFQSKTCASCHRIQGTAATSNVGPDLTHIASRHMLLTGLMKNSEENLYKWISHPQEIKPGAHMPDFNMNKDSVKAIVHYLEQLK</sequence>
<dbReference type="InterPro" id="IPR008972">
    <property type="entry name" value="Cupredoxin"/>
</dbReference>
<evidence type="ECO:0000313" key="21">
    <source>
        <dbReference type="EMBL" id="RNI38727.1"/>
    </source>
</evidence>
<keyword evidence="11 15" id="KW-0408">Iron</keyword>